<reference evidence="2" key="2">
    <citation type="submission" date="2021-04" db="EMBL/GenBank/DDBJ databases">
        <authorList>
            <person name="Gilroy R."/>
        </authorList>
    </citation>
    <scope>NUCLEOTIDE SEQUENCE</scope>
    <source>
        <strain evidence="2">CHK198-12963</strain>
    </source>
</reference>
<dbReference type="InterPro" id="IPR050624">
    <property type="entry name" value="HTH-type_Tx_Regulator"/>
</dbReference>
<dbReference type="InterPro" id="IPR039532">
    <property type="entry name" value="TetR_C_Firmicutes"/>
</dbReference>
<evidence type="ECO:0000313" key="3">
    <source>
        <dbReference type="Proteomes" id="UP000823863"/>
    </source>
</evidence>
<accession>A0A9D2PTI1</accession>
<dbReference type="InterPro" id="IPR009057">
    <property type="entry name" value="Homeodomain-like_sf"/>
</dbReference>
<dbReference type="PANTHER" id="PTHR43479:SF11">
    <property type="entry name" value="ACREF_ENVCD OPERON REPRESSOR-RELATED"/>
    <property type="match status" value="1"/>
</dbReference>
<proteinExistence type="predicted"/>
<sequence>MPIDTKQMISDHLTSLLMKKNLEDITVKCLVEDCRISRQTFYYHFQDLTDVIQWKIHQRIQQSLQDSLKAASLKEAIRIFVSGAEENRKLLKKLLDSPRRAQMEGLLVQAVHSYLRELFGHRFSGSPITGADLDALLCFCSYGMTGLLLNQASQKSAADQQLLTEQLCRLLTGEMFHLIQNS</sequence>
<dbReference type="SUPFAM" id="SSF46689">
    <property type="entry name" value="Homeodomain-like"/>
    <property type="match status" value="1"/>
</dbReference>
<comment type="caution">
    <text evidence="2">The sequence shown here is derived from an EMBL/GenBank/DDBJ whole genome shotgun (WGS) entry which is preliminary data.</text>
</comment>
<dbReference type="Proteomes" id="UP000823863">
    <property type="component" value="Unassembled WGS sequence"/>
</dbReference>
<dbReference type="Pfam" id="PF14278">
    <property type="entry name" value="TetR_C_8"/>
    <property type="match status" value="1"/>
</dbReference>
<protein>
    <submittedName>
        <fullName evidence="2">TetR/AcrR family transcriptional regulator C-terminal domain-containing protein</fullName>
    </submittedName>
</protein>
<reference evidence="2" key="1">
    <citation type="journal article" date="2021" name="PeerJ">
        <title>Extensive microbial diversity within the chicken gut microbiome revealed by metagenomics and culture.</title>
        <authorList>
            <person name="Gilroy R."/>
            <person name="Ravi A."/>
            <person name="Getino M."/>
            <person name="Pursley I."/>
            <person name="Horton D.L."/>
            <person name="Alikhan N.F."/>
            <person name="Baker D."/>
            <person name="Gharbi K."/>
            <person name="Hall N."/>
            <person name="Watson M."/>
            <person name="Adriaenssens E.M."/>
            <person name="Foster-Nyarko E."/>
            <person name="Jarju S."/>
            <person name="Secka A."/>
            <person name="Antonio M."/>
            <person name="Oren A."/>
            <person name="Chaudhuri R.R."/>
            <person name="La Ragione R."/>
            <person name="Hildebrand F."/>
            <person name="Pallen M.J."/>
        </authorList>
    </citation>
    <scope>NUCLEOTIDE SEQUENCE</scope>
    <source>
        <strain evidence="2">CHK198-12963</strain>
    </source>
</reference>
<evidence type="ECO:0000313" key="2">
    <source>
        <dbReference type="EMBL" id="HJC66436.1"/>
    </source>
</evidence>
<gene>
    <name evidence="2" type="ORF">H9931_06920</name>
</gene>
<feature type="domain" description="Transcriptional regulator TetR C-terminal Firmicutes type" evidence="1">
    <location>
        <begin position="84"/>
        <end position="172"/>
    </location>
</feature>
<dbReference type="AlphaFoldDB" id="A0A9D2PTI1"/>
<dbReference type="PANTHER" id="PTHR43479">
    <property type="entry name" value="ACREF/ENVCD OPERON REPRESSOR-RELATED"/>
    <property type="match status" value="1"/>
</dbReference>
<name>A0A9D2PTI1_9FIRM</name>
<organism evidence="2 3">
    <name type="scientific">Candidatus Enterocloster excrementigallinarum</name>
    <dbReference type="NCBI Taxonomy" id="2838558"/>
    <lineage>
        <taxon>Bacteria</taxon>
        <taxon>Bacillati</taxon>
        <taxon>Bacillota</taxon>
        <taxon>Clostridia</taxon>
        <taxon>Lachnospirales</taxon>
        <taxon>Lachnospiraceae</taxon>
        <taxon>Enterocloster</taxon>
    </lineage>
</organism>
<evidence type="ECO:0000259" key="1">
    <source>
        <dbReference type="Pfam" id="PF14278"/>
    </source>
</evidence>
<dbReference type="EMBL" id="DWWB01000035">
    <property type="protein sequence ID" value="HJC66436.1"/>
    <property type="molecule type" value="Genomic_DNA"/>
</dbReference>
<dbReference type="Gene3D" id="1.10.357.10">
    <property type="entry name" value="Tetracycline Repressor, domain 2"/>
    <property type="match status" value="1"/>
</dbReference>